<dbReference type="AlphaFoldDB" id="C5CI12"/>
<gene>
    <name evidence="3" type="ordered locus">Kole_1089</name>
</gene>
<feature type="chain" id="PRO_5002947705" evidence="2">
    <location>
        <begin position="21"/>
        <end position="230"/>
    </location>
</feature>
<dbReference type="EMBL" id="CP001634">
    <property type="protein sequence ID" value="ACR79791.1"/>
    <property type="molecule type" value="Genomic_DNA"/>
</dbReference>
<keyword evidence="4" id="KW-1185">Reference proteome</keyword>
<feature type="coiled-coil region" evidence="1">
    <location>
        <begin position="64"/>
        <end position="110"/>
    </location>
</feature>
<dbReference type="STRING" id="521045.Kole_1089"/>
<protein>
    <submittedName>
        <fullName evidence="3">Uncharacterized protein</fullName>
    </submittedName>
</protein>
<evidence type="ECO:0000256" key="2">
    <source>
        <dbReference type="SAM" id="SignalP"/>
    </source>
</evidence>
<reference evidence="3 4" key="1">
    <citation type="submission" date="2009-06" db="EMBL/GenBank/DDBJ databases">
        <title>Complete sequence of Thermotogales bacterium TBF 19.5.1.</title>
        <authorList>
            <consortium name="US DOE Joint Genome Institute"/>
            <person name="Lucas S."/>
            <person name="Copeland A."/>
            <person name="Lapidus A."/>
            <person name="Glavina del Rio T."/>
            <person name="Tice H."/>
            <person name="Bruce D."/>
            <person name="Goodwin L."/>
            <person name="Pitluck S."/>
            <person name="Chertkov O."/>
            <person name="Brettin T."/>
            <person name="Detter J.C."/>
            <person name="Han C."/>
            <person name="Schmutz J."/>
            <person name="Larimer F."/>
            <person name="Land M."/>
            <person name="Hauser L."/>
            <person name="Kyrpides N."/>
            <person name="Ovchinnikova G."/>
            <person name="Noll K."/>
        </authorList>
    </citation>
    <scope>NUCLEOTIDE SEQUENCE [LARGE SCALE GENOMIC DNA]</scope>
    <source>
        <strain evidence="4">ATCC BAA-1733 / DSM 21960 / TBF 19.5.1</strain>
    </source>
</reference>
<dbReference type="RefSeq" id="WP_015868449.1">
    <property type="nucleotide sequence ID" value="NC_012785.1"/>
</dbReference>
<evidence type="ECO:0000313" key="4">
    <source>
        <dbReference type="Proteomes" id="UP000002382"/>
    </source>
</evidence>
<dbReference type="HOGENOM" id="CLU_1203565_0_0_0"/>
<dbReference type="Proteomes" id="UP000002382">
    <property type="component" value="Chromosome"/>
</dbReference>
<dbReference type="KEGG" id="kol:Kole_1089"/>
<sequence>MKKTLAFLLFAVLLVGMSFAVPPANGDIAQRVELIKLQASIRIIEVFKQMELTKEQATKIFEGLTEVREKLDSLLKQKEELLLELKKAMLEDDTAAIEKLREKLIANNRETFETLKGAQKVIKDNLTVTQMEKLMRMARDRVFDRLRNSPQFREMFINGLREKPLKDAPYIQERLKNFRDLPPQEKMELLKRATNDPRMKNLRMEAEKVLTRIVLSPVFLDTLKEYAGIE</sequence>
<proteinExistence type="predicted"/>
<keyword evidence="1" id="KW-0175">Coiled coil</keyword>
<feature type="signal peptide" evidence="2">
    <location>
        <begin position="1"/>
        <end position="20"/>
    </location>
</feature>
<evidence type="ECO:0000256" key="1">
    <source>
        <dbReference type="SAM" id="Coils"/>
    </source>
</evidence>
<dbReference type="OrthoDB" id="46428at2"/>
<evidence type="ECO:0000313" key="3">
    <source>
        <dbReference type="EMBL" id="ACR79791.1"/>
    </source>
</evidence>
<accession>C5CI12</accession>
<organism evidence="3 4">
    <name type="scientific">Kosmotoga olearia (strain ATCC BAA-1733 / DSM 21960 / TBF 19.5.1)</name>
    <dbReference type="NCBI Taxonomy" id="521045"/>
    <lineage>
        <taxon>Bacteria</taxon>
        <taxon>Thermotogati</taxon>
        <taxon>Thermotogota</taxon>
        <taxon>Thermotogae</taxon>
        <taxon>Kosmotogales</taxon>
        <taxon>Kosmotogaceae</taxon>
        <taxon>Kosmotoga</taxon>
    </lineage>
</organism>
<reference evidence="3 4" key="2">
    <citation type="journal article" date="2011" name="J. Bacteriol.">
        <title>Genome Sequence of Kosmotoga olearia Strain TBF 19.5.1, a Thermophilic Bacterium with a Wide Growth Temperature Range, Isolated from the Troll B Oil Platform in the North Sea.</title>
        <authorList>
            <person name="Swithers K.S."/>
            <person name="Dipippo J.L."/>
            <person name="Bruce D.C."/>
            <person name="Detter C."/>
            <person name="Tapia R."/>
            <person name="Han S."/>
            <person name="Goodwin L.A."/>
            <person name="Han J."/>
            <person name="Woyke T."/>
            <person name="Pitluck S."/>
            <person name="Pennacchio L."/>
            <person name="Nolan M."/>
            <person name="Mikhailova N."/>
            <person name="Land M.L."/>
            <person name="Nesbo C.L."/>
            <person name="Gogarten J.P."/>
            <person name="Noll K.M."/>
        </authorList>
    </citation>
    <scope>NUCLEOTIDE SEQUENCE [LARGE SCALE GENOMIC DNA]</scope>
    <source>
        <strain evidence="4">ATCC BAA-1733 / DSM 21960 / TBF 19.5.1</strain>
    </source>
</reference>
<keyword evidence="2" id="KW-0732">Signal</keyword>
<name>C5CI12_KOSOT</name>